<feature type="compositionally biased region" description="Acidic residues" evidence="1">
    <location>
        <begin position="190"/>
        <end position="226"/>
    </location>
</feature>
<evidence type="ECO:0000313" key="3">
    <source>
        <dbReference type="Proteomes" id="UP001163046"/>
    </source>
</evidence>
<protein>
    <submittedName>
        <fullName evidence="2">Uncharacterized protein</fullName>
    </submittedName>
</protein>
<sequence length="450" mass="50364">MTTKDKVLCEAAKQLYGQQYNQVVSTSAVSNSEVDVGDGEKLLLEKAISHFQKQMERCYFSISQMVYNMGKLGDSSKQRKRIRRKVSLEKDSLKKAVSNYNELVGESSKVVLENIENGEFPWHVTDGSLNDSGTNGIIPSIEKEKMEMQASLIDTGFQRFDLGECTTASESTIVDKLHSFRELAVNSEDDVAAELEEENDLADDSECEEDEADEEYPGGEHDEESADSTPGDNELTEFSKIVDELHAFPPLRSARISEDICSWHFPQEISQSTFNGRNGSNACSLISVLLACLFVRKNMQIPDEGFLPNNVIQILCGCMELGNRMYDMCRDSLPNRYLSVEEAVSLLSFTNISVEEPLPVRMEDEHELSTLCRQLGKLSENRNCFVNIIVNEKTSLFVVTPTNIMYIDTHLHGSSGAVIVKGCTSNLSEFCKSVWALKHMTKVPSLFLTF</sequence>
<accession>A0A9W9YYJ1</accession>
<reference evidence="2" key="1">
    <citation type="submission" date="2023-01" db="EMBL/GenBank/DDBJ databases">
        <title>Genome assembly of the deep-sea coral Lophelia pertusa.</title>
        <authorList>
            <person name="Herrera S."/>
            <person name="Cordes E."/>
        </authorList>
    </citation>
    <scope>NUCLEOTIDE SEQUENCE</scope>
    <source>
        <strain evidence="2">USNM1676648</strain>
        <tissue evidence="2">Polyp</tissue>
    </source>
</reference>
<dbReference type="AlphaFoldDB" id="A0A9W9YYJ1"/>
<organism evidence="2 3">
    <name type="scientific">Desmophyllum pertusum</name>
    <dbReference type="NCBI Taxonomy" id="174260"/>
    <lineage>
        <taxon>Eukaryota</taxon>
        <taxon>Metazoa</taxon>
        <taxon>Cnidaria</taxon>
        <taxon>Anthozoa</taxon>
        <taxon>Hexacorallia</taxon>
        <taxon>Scleractinia</taxon>
        <taxon>Caryophylliina</taxon>
        <taxon>Caryophylliidae</taxon>
        <taxon>Desmophyllum</taxon>
    </lineage>
</organism>
<dbReference type="PANTHER" id="PTHR37962">
    <property type="entry name" value="MALE STERILE (3) 76CA"/>
    <property type="match status" value="1"/>
</dbReference>
<gene>
    <name evidence="2" type="ORF">OS493_023742</name>
</gene>
<evidence type="ECO:0000313" key="2">
    <source>
        <dbReference type="EMBL" id="KAJ7371710.1"/>
    </source>
</evidence>
<evidence type="ECO:0000256" key="1">
    <source>
        <dbReference type="SAM" id="MobiDB-lite"/>
    </source>
</evidence>
<proteinExistence type="predicted"/>
<keyword evidence="3" id="KW-1185">Reference proteome</keyword>
<comment type="caution">
    <text evidence="2">The sequence shown here is derived from an EMBL/GenBank/DDBJ whole genome shotgun (WGS) entry which is preliminary data.</text>
</comment>
<feature type="region of interest" description="Disordered" evidence="1">
    <location>
        <begin position="190"/>
        <end position="234"/>
    </location>
</feature>
<name>A0A9W9YYJ1_9CNID</name>
<dbReference type="PANTHER" id="PTHR37962:SF2">
    <property type="entry name" value="MALE STERILE (3) 76CA"/>
    <property type="match status" value="1"/>
</dbReference>
<dbReference type="Proteomes" id="UP001163046">
    <property type="component" value="Unassembled WGS sequence"/>
</dbReference>
<dbReference type="EMBL" id="MU826843">
    <property type="protein sequence ID" value="KAJ7371710.1"/>
    <property type="molecule type" value="Genomic_DNA"/>
</dbReference>
<dbReference type="OrthoDB" id="5989038at2759"/>